<keyword evidence="3" id="KW-1185">Reference proteome</keyword>
<dbReference type="AlphaFoldDB" id="A0A166T5B5"/>
<evidence type="ECO:0000256" key="1">
    <source>
        <dbReference type="SAM" id="MobiDB-lite"/>
    </source>
</evidence>
<gene>
    <name evidence="2" type="ORF">FIBSPDRAFT_1038528</name>
</gene>
<sequence length="149" mass="16317">MGFDANMASLPMVIIWPSSDVSVAPSQRRLWFLSPSSPSSTTTPHPIIVSRADCPTACTQRAPGPAPQHPVLPRQPRKQSPGARRRFCGARGHQVGDFITEVAVRRLEGVVEGRGSRGACGRRRRRPQHLHSGSPELELLAEEDEERAP</sequence>
<feature type="region of interest" description="Disordered" evidence="1">
    <location>
        <begin position="111"/>
        <end position="149"/>
    </location>
</feature>
<organism evidence="2 3">
    <name type="scientific">Athelia psychrophila</name>
    <dbReference type="NCBI Taxonomy" id="1759441"/>
    <lineage>
        <taxon>Eukaryota</taxon>
        <taxon>Fungi</taxon>
        <taxon>Dikarya</taxon>
        <taxon>Basidiomycota</taxon>
        <taxon>Agaricomycotina</taxon>
        <taxon>Agaricomycetes</taxon>
        <taxon>Agaricomycetidae</taxon>
        <taxon>Atheliales</taxon>
        <taxon>Atheliaceae</taxon>
        <taxon>Athelia</taxon>
    </lineage>
</organism>
<feature type="compositionally biased region" description="Acidic residues" evidence="1">
    <location>
        <begin position="139"/>
        <end position="149"/>
    </location>
</feature>
<reference evidence="2 3" key="1">
    <citation type="journal article" date="2016" name="Mol. Biol. Evol.">
        <title>Comparative Genomics of Early-Diverging Mushroom-Forming Fungi Provides Insights into the Origins of Lignocellulose Decay Capabilities.</title>
        <authorList>
            <person name="Nagy L.G."/>
            <person name="Riley R."/>
            <person name="Tritt A."/>
            <person name="Adam C."/>
            <person name="Daum C."/>
            <person name="Floudas D."/>
            <person name="Sun H."/>
            <person name="Yadav J.S."/>
            <person name="Pangilinan J."/>
            <person name="Larsson K.H."/>
            <person name="Matsuura K."/>
            <person name="Barry K."/>
            <person name="Labutti K."/>
            <person name="Kuo R."/>
            <person name="Ohm R.A."/>
            <person name="Bhattacharya S.S."/>
            <person name="Shirouzu T."/>
            <person name="Yoshinaga Y."/>
            <person name="Martin F.M."/>
            <person name="Grigoriev I.V."/>
            <person name="Hibbett D.S."/>
        </authorList>
    </citation>
    <scope>NUCLEOTIDE SEQUENCE [LARGE SCALE GENOMIC DNA]</scope>
    <source>
        <strain evidence="2 3">CBS 109695</strain>
    </source>
</reference>
<dbReference type="Proteomes" id="UP000076532">
    <property type="component" value="Unassembled WGS sequence"/>
</dbReference>
<feature type="compositionally biased region" description="Basic residues" evidence="1">
    <location>
        <begin position="120"/>
        <end position="129"/>
    </location>
</feature>
<evidence type="ECO:0000313" key="2">
    <source>
        <dbReference type="EMBL" id="KZP30205.1"/>
    </source>
</evidence>
<dbReference type="EMBL" id="KV417495">
    <property type="protein sequence ID" value="KZP30205.1"/>
    <property type="molecule type" value="Genomic_DNA"/>
</dbReference>
<feature type="region of interest" description="Disordered" evidence="1">
    <location>
        <begin position="60"/>
        <end position="89"/>
    </location>
</feature>
<protein>
    <submittedName>
        <fullName evidence="2">Uncharacterized protein</fullName>
    </submittedName>
</protein>
<evidence type="ECO:0000313" key="3">
    <source>
        <dbReference type="Proteomes" id="UP000076532"/>
    </source>
</evidence>
<proteinExistence type="predicted"/>
<name>A0A166T5B5_9AGAM</name>
<accession>A0A166T5B5</accession>